<dbReference type="Proteomes" id="UP000178750">
    <property type="component" value="Unassembled WGS sequence"/>
</dbReference>
<comment type="caution">
    <text evidence="1">The sequence shown here is derived from an EMBL/GenBank/DDBJ whole genome shotgun (WGS) entry which is preliminary data.</text>
</comment>
<protein>
    <submittedName>
        <fullName evidence="1">Uncharacterized protein</fullName>
    </submittedName>
</protein>
<accession>A0A1F7XYT3</accession>
<sequence length="262" mass="30525">MRKEIPLEIFLTSERKNLFLGFTNKQIDNVEEWFQQNGLGSDIDSSEVMSERMAVDLFNLDLGQSRSPQELTDRYLMVHWIEELNLGDDPLKKAIGYWNDINNIPYMKPNPGAYRLYTYLHLVGIDIPRLTARPAWTRDSTLEYYRRNSPWVVEKDLLYISDNNIIDPEAKVKSAVELGLGAFIEDALEEAYLLADKGILTGLVPQSWNNRKYTDHTNVLTVNQRLRDGFKVLDPNNNQFVKMPNILQVYHVMADEILFRYF</sequence>
<dbReference type="AlphaFoldDB" id="A0A1F7XYT3"/>
<name>A0A1F7XYT3_9BACT</name>
<proteinExistence type="predicted"/>
<dbReference type="EMBL" id="MGGF01000071">
    <property type="protein sequence ID" value="OGM20156.1"/>
    <property type="molecule type" value="Genomic_DNA"/>
</dbReference>
<gene>
    <name evidence="1" type="ORF">A2863_00850</name>
</gene>
<reference evidence="1 2" key="1">
    <citation type="journal article" date="2016" name="Nat. Commun.">
        <title>Thousands of microbial genomes shed light on interconnected biogeochemical processes in an aquifer system.</title>
        <authorList>
            <person name="Anantharaman K."/>
            <person name="Brown C.T."/>
            <person name="Hug L.A."/>
            <person name="Sharon I."/>
            <person name="Castelle C.J."/>
            <person name="Probst A.J."/>
            <person name="Thomas B.C."/>
            <person name="Singh A."/>
            <person name="Wilkins M.J."/>
            <person name="Karaoz U."/>
            <person name="Brodie E.L."/>
            <person name="Williams K.H."/>
            <person name="Hubbard S.S."/>
            <person name="Banfield J.F."/>
        </authorList>
    </citation>
    <scope>NUCLEOTIDE SEQUENCE [LARGE SCALE GENOMIC DNA]</scope>
</reference>
<organism evidence="1 2">
    <name type="scientific">Candidatus Woesebacteria bacterium RIFCSPHIGHO2_01_FULL_38_9b</name>
    <dbReference type="NCBI Taxonomy" id="1802493"/>
    <lineage>
        <taxon>Bacteria</taxon>
        <taxon>Candidatus Woeseibacteriota</taxon>
    </lineage>
</organism>
<evidence type="ECO:0000313" key="2">
    <source>
        <dbReference type="Proteomes" id="UP000178750"/>
    </source>
</evidence>
<evidence type="ECO:0000313" key="1">
    <source>
        <dbReference type="EMBL" id="OGM20156.1"/>
    </source>
</evidence>